<dbReference type="EMBL" id="JACRUJ010000001">
    <property type="protein sequence ID" value="MBC5839888.1"/>
    <property type="molecule type" value="Genomic_DNA"/>
</dbReference>
<dbReference type="PANTHER" id="PTHR35340:SF5">
    <property type="entry name" value="ASST-DOMAIN-CONTAINING PROTEIN"/>
    <property type="match status" value="1"/>
</dbReference>
<sequence length="481" mass="52231">MIRIHLNSRKFIGAITYLFSIATLFSCSSSNEDTVETVITPTVTNTVGLIRNDAGALNDGYVLFAPIGSNTTYLIDKCGKQVKTWASNYKPGQSCYLLPDGSLLRPGNTNNTTFNAGGKGGVIEKIDWNGNVTWTYTISDALKCQHHDVKALPNGNILIIAWESKTNTEAIAQGRDPNLVPSTVWSEQIIEIKPTGTNGGTIVWEWHLWDHLVQDFDASKPNFGTIAASSKLINVNYNASATNQDWIHLNSIDYNAALDQILVSSHSFNEVWIIDHSTTTAQAKSHAGGNSGNGGDLIYRWGNSLAYSTGTTTQLFGQHNAYWIESGFPFENQIMIFNNGNGRTGGNYSTIEIIKPPVNGYNYTQSLPYGPNTTSWNYNAGNPNNMYAQNISGAQQLSNGNVLFCNGPAGIFSEINSSGNLVWQYTNPVASSGVLKQNEVATQNSAFRSTFYPKTFSGFSGRTLGSGATIEALNSISNSCK</sequence>
<dbReference type="PROSITE" id="PS51257">
    <property type="entry name" value="PROKAR_LIPOPROTEIN"/>
    <property type="match status" value="1"/>
</dbReference>
<dbReference type="InterPro" id="IPR010262">
    <property type="entry name" value="Arylsulfotransferase_bact"/>
</dbReference>
<dbReference type="RefSeq" id="WP_187008508.1">
    <property type="nucleotide sequence ID" value="NZ_JACRUI010000001.1"/>
</dbReference>
<evidence type="ECO:0000313" key="1">
    <source>
        <dbReference type="EMBL" id="MBC5839888.1"/>
    </source>
</evidence>
<keyword evidence="2" id="KW-1185">Reference proteome</keyword>
<comment type="caution">
    <text evidence="1">The sequence shown here is derived from an EMBL/GenBank/DDBJ whole genome shotgun (WGS) entry which is preliminary data.</text>
</comment>
<gene>
    <name evidence="1" type="ORF">H8R23_00570</name>
</gene>
<name>A0ABR7J3B3_9FLAO</name>
<dbReference type="Proteomes" id="UP000629963">
    <property type="component" value="Unassembled WGS sequence"/>
</dbReference>
<dbReference type="Pfam" id="PF05935">
    <property type="entry name" value="Arylsulfotrans"/>
    <property type="match status" value="1"/>
</dbReference>
<proteinExistence type="predicted"/>
<evidence type="ECO:0000313" key="2">
    <source>
        <dbReference type="Proteomes" id="UP000629963"/>
    </source>
</evidence>
<protein>
    <submittedName>
        <fullName evidence="1">Aryl-sulfate sulfotransferase</fullName>
    </submittedName>
</protein>
<organism evidence="1 2">
    <name type="scientific">Flavobacterium kayseriense</name>
    <dbReference type="NCBI Taxonomy" id="2764714"/>
    <lineage>
        <taxon>Bacteria</taxon>
        <taxon>Pseudomonadati</taxon>
        <taxon>Bacteroidota</taxon>
        <taxon>Flavobacteriia</taxon>
        <taxon>Flavobacteriales</taxon>
        <taxon>Flavobacteriaceae</taxon>
        <taxon>Flavobacterium</taxon>
    </lineage>
</organism>
<dbReference type="SUPFAM" id="SSF63829">
    <property type="entry name" value="Calcium-dependent phosphotriesterase"/>
    <property type="match status" value="1"/>
</dbReference>
<accession>A0ABR7J3B3</accession>
<dbReference type="InterPro" id="IPR053143">
    <property type="entry name" value="Arylsulfate_ST"/>
</dbReference>
<reference evidence="1 2" key="1">
    <citation type="submission" date="2020-08" db="EMBL/GenBank/DDBJ databases">
        <title>Description of novel Flavobacterium F-380 isolate.</title>
        <authorList>
            <person name="Saticioglu I.B."/>
            <person name="Duman M."/>
            <person name="Altun S."/>
        </authorList>
    </citation>
    <scope>NUCLEOTIDE SEQUENCE [LARGE SCALE GENOMIC DNA]</scope>
    <source>
        <strain evidence="1 2">F-380</strain>
    </source>
</reference>
<dbReference type="PANTHER" id="PTHR35340">
    <property type="entry name" value="PQQ ENZYME REPEAT PROTEIN-RELATED"/>
    <property type="match status" value="1"/>
</dbReference>